<dbReference type="InterPro" id="IPR013324">
    <property type="entry name" value="RNA_pol_sigma_r3/r4-like"/>
</dbReference>
<evidence type="ECO:0000313" key="8">
    <source>
        <dbReference type="EMBL" id="OTP18535.1"/>
    </source>
</evidence>
<gene>
    <name evidence="9" type="ORF">A5888_000300</name>
    <name evidence="8" type="ORF">A5888_000349</name>
</gene>
<evidence type="ECO:0000313" key="10">
    <source>
        <dbReference type="Proteomes" id="UP000195141"/>
    </source>
</evidence>
<sequence length="170" mass="20571">MNEKDEMGVGFEQYYQELFRYAVYLTKNREQAEDLVGNAVYKFLLAIEKIPEEQQKFWLLRVIRNEFIDHERKRKRWQISSFHKMKEMLLSNTDMEQELVDKEKKEKLAAIIATLQSPYKEVIFHYYYSEMSVKEIQDYYGMSTSQVKTILYRGRNKIKERLLDEGIRGI</sequence>
<evidence type="ECO:0000256" key="3">
    <source>
        <dbReference type="ARBA" id="ARBA00023082"/>
    </source>
</evidence>
<dbReference type="Gene3D" id="1.10.10.10">
    <property type="entry name" value="Winged helix-like DNA-binding domain superfamily/Winged helix DNA-binding domain"/>
    <property type="match status" value="1"/>
</dbReference>
<evidence type="ECO:0000256" key="1">
    <source>
        <dbReference type="ARBA" id="ARBA00010641"/>
    </source>
</evidence>
<evidence type="ECO:0000313" key="9">
    <source>
        <dbReference type="EMBL" id="WYJ88581.1"/>
    </source>
</evidence>
<proteinExistence type="inferred from homology"/>
<dbReference type="InterPro" id="IPR014284">
    <property type="entry name" value="RNA_pol_sigma-70_dom"/>
</dbReference>
<evidence type="ECO:0000259" key="7">
    <source>
        <dbReference type="Pfam" id="PF08281"/>
    </source>
</evidence>
<dbReference type="Proteomes" id="UP000195141">
    <property type="component" value="Chromosome"/>
</dbReference>
<keyword evidence="2" id="KW-0805">Transcription regulation</keyword>
<dbReference type="InterPro" id="IPR013325">
    <property type="entry name" value="RNA_pol_sigma_r2"/>
</dbReference>
<dbReference type="PANTHER" id="PTHR43133:SF8">
    <property type="entry name" value="RNA POLYMERASE SIGMA FACTOR HI_1459-RELATED"/>
    <property type="match status" value="1"/>
</dbReference>
<evidence type="ECO:0000259" key="6">
    <source>
        <dbReference type="Pfam" id="PF04542"/>
    </source>
</evidence>
<evidence type="ECO:0000256" key="2">
    <source>
        <dbReference type="ARBA" id="ARBA00023015"/>
    </source>
</evidence>
<dbReference type="OrthoDB" id="9795666at2"/>
<dbReference type="CDD" id="cd06171">
    <property type="entry name" value="Sigma70_r4"/>
    <property type="match status" value="1"/>
</dbReference>
<accession>A0A242KBI4</accession>
<keyword evidence="4" id="KW-0238">DNA-binding</keyword>
<dbReference type="InterPro" id="IPR039425">
    <property type="entry name" value="RNA_pol_sigma-70-like"/>
</dbReference>
<dbReference type="InterPro" id="IPR036388">
    <property type="entry name" value="WH-like_DNA-bd_sf"/>
</dbReference>
<dbReference type="InterPro" id="IPR013249">
    <property type="entry name" value="RNA_pol_sigma70_r4_t2"/>
</dbReference>
<dbReference type="NCBIfam" id="TIGR02937">
    <property type="entry name" value="sigma70-ECF"/>
    <property type="match status" value="1"/>
</dbReference>
<reference evidence="9" key="3">
    <citation type="submission" date="2024-03" db="EMBL/GenBank/DDBJ databases">
        <title>The Genome Sequence of Enterococcus sp. DIV0242b.</title>
        <authorList>
            <consortium name="The Broad Institute Genomics Platform"/>
            <consortium name="The Broad Institute Microbial Omics Core"/>
            <consortium name="The Broad Institute Genomic Center for Infectious Diseases"/>
            <person name="Earl A."/>
            <person name="Manson A."/>
            <person name="Gilmore M."/>
            <person name="Schwartman J."/>
            <person name="Shea T."/>
            <person name="Abouelleil A."/>
            <person name="Cao P."/>
            <person name="Chapman S."/>
            <person name="Cusick C."/>
            <person name="Young S."/>
            <person name="Neafsey D."/>
            <person name="Nusbaum C."/>
            <person name="Birren B."/>
        </authorList>
    </citation>
    <scope>NUCLEOTIDE SEQUENCE</scope>
    <source>
        <strain evidence="9">9E7_DIV0242</strain>
    </source>
</reference>
<feature type="domain" description="RNA polymerase sigma factor 70 region 4 type 2" evidence="7">
    <location>
        <begin position="106"/>
        <end position="158"/>
    </location>
</feature>
<dbReference type="Pfam" id="PF04542">
    <property type="entry name" value="Sigma70_r2"/>
    <property type="match status" value="1"/>
</dbReference>
<dbReference type="GO" id="GO:0006352">
    <property type="term" value="P:DNA-templated transcription initiation"/>
    <property type="evidence" value="ECO:0007669"/>
    <property type="project" value="InterPro"/>
</dbReference>
<dbReference type="Pfam" id="PF08281">
    <property type="entry name" value="Sigma70_r4_2"/>
    <property type="match status" value="1"/>
</dbReference>
<keyword evidence="10" id="KW-1185">Reference proteome</keyword>
<protein>
    <submittedName>
        <fullName evidence="9">RNA polymerase sigma-70 factor, ECF subfamily</fullName>
    </submittedName>
</protein>
<evidence type="ECO:0000256" key="5">
    <source>
        <dbReference type="ARBA" id="ARBA00023163"/>
    </source>
</evidence>
<name>A0A242KBI4_9ENTE</name>
<reference evidence="8" key="1">
    <citation type="submission" date="2017-05" db="EMBL/GenBank/DDBJ databases">
        <title>The Genome Sequence of Enterococcus sp. 9E7_DIV0242.</title>
        <authorList>
            <consortium name="The Broad Institute Genomics Platform"/>
            <consortium name="The Broad Institute Genomic Center for Infectious Diseases"/>
            <person name="Earl A."/>
            <person name="Manson A."/>
            <person name="Schwartman J."/>
            <person name="Gilmore M."/>
            <person name="Abouelleil A."/>
            <person name="Cao P."/>
            <person name="Chapman S."/>
            <person name="Cusick C."/>
            <person name="Shea T."/>
            <person name="Young S."/>
            <person name="Neafsey D."/>
            <person name="Nusbaum C."/>
            <person name="Birren B."/>
        </authorList>
    </citation>
    <scope>NUCLEOTIDE SEQUENCE [LARGE SCALE GENOMIC DNA]</scope>
    <source>
        <strain evidence="8">9E7_DIV0242</strain>
    </source>
</reference>
<feature type="domain" description="RNA polymerase sigma-70 region 2" evidence="6">
    <location>
        <begin position="11"/>
        <end position="76"/>
    </location>
</feature>
<keyword evidence="5" id="KW-0804">Transcription</keyword>
<dbReference type="GO" id="GO:0016987">
    <property type="term" value="F:sigma factor activity"/>
    <property type="evidence" value="ECO:0007669"/>
    <property type="project" value="UniProtKB-KW"/>
</dbReference>
<dbReference type="SUPFAM" id="SSF88946">
    <property type="entry name" value="Sigma2 domain of RNA polymerase sigma factors"/>
    <property type="match status" value="1"/>
</dbReference>
<dbReference type="RefSeq" id="WP_086347510.1">
    <property type="nucleotide sequence ID" value="NZ_CP147247.1"/>
</dbReference>
<dbReference type="InterPro" id="IPR007627">
    <property type="entry name" value="RNA_pol_sigma70_r2"/>
</dbReference>
<dbReference type="SUPFAM" id="SSF88659">
    <property type="entry name" value="Sigma3 and sigma4 domains of RNA polymerase sigma factors"/>
    <property type="match status" value="1"/>
</dbReference>
<dbReference type="PANTHER" id="PTHR43133">
    <property type="entry name" value="RNA POLYMERASE ECF-TYPE SIGMA FACTO"/>
    <property type="match status" value="1"/>
</dbReference>
<dbReference type="Gene3D" id="1.10.1740.10">
    <property type="match status" value="1"/>
</dbReference>
<reference evidence="9" key="2">
    <citation type="submission" date="2017-05" db="EMBL/GenBank/DDBJ databases">
        <authorList>
            <consortium name="The Broad Institute Genomics Platform"/>
            <consortium name="The Broad Institute Genomic Center for Infectious Diseases"/>
            <person name="Earl A."/>
            <person name="Manson A."/>
            <person name="Schwartman J."/>
            <person name="Gilmore M."/>
            <person name="Abouelleil A."/>
            <person name="Cao P."/>
            <person name="Chapman S."/>
            <person name="Cusick C."/>
            <person name="Shea T."/>
            <person name="Young S."/>
            <person name="Neafsey D."/>
            <person name="Nusbaum C."/>
            <person name="Birren B."/>
        </authorList>
    </citation>
    <scope>NUCLEOTIDE SEQUENCE</scope>
    <source>
        <strain evidence="9">9E7_DIV0242</strain>
    </source>
</reference>
<dbReference type="EMBL" id="CP147247">
    <property type="protein sequence ID" value="WYJ88581.1"/>
    <property type="molecule type" value="Genomic_DNA"/>
</dbReference>
<dbReference type="AlphaFoldDB" id="A0A242KBI4"/>
<dbReference type="GO" id="GO:0003677">
    <property type="term" value="F:DNA binding"/>
    <property type="evidence" value="ECO:0007669"/>
    <property type="project" value="UniProtKB-KW"/>
</dbReference>
<organism evidence="8">
    <name type="scientific">Candidatus Enterococcus clewellii</name>
    <dbReference type="NCBI Taxonomy" id="1834193"/>
    <lineage>
        <taxon>Bacteria</taxon>
        <taxon>Bacillati</taxon>
        <taxon>Bacillota</taxon>
        <taxon>Bacilli</taxon>
        <taxon>Lactobacillales</taxon>
        <taxon>Enterococcaceae</taxon>
        <taxon>Enterococcus</taxon>
    </lineage>
</organism>
<keyword evidence="3" id="KW-0731">Sigma factor</keyword>
<evidence type="ECO:0000256" key="4">
    <source>
        <dbReference type="ARBA" id="ARBA00023125"/>
    </source>
</evidence>
<dbReference type="EMBL" id="NGMM01000001">
    <property type="protein sequence ID" value="OTP18535.1"/>
    <property type="molecule type" value="Genomic_DNA"/>
</dbReference>
<comment type="similarity">
    <text evidence="1">Belongs to the sigma-70 factor family. ECF subfamily.</text>
</comment>